<gene>
    <name evidence="4" type="primary">ytrI</name>
    <name evidence="4" type="ORF">ACFSFW_13695</name>
</gene>
<evidence type="ECO:0000256" key="2">
    <source>
        <dbReference type="SAM" id="Phobius"/>
    </source>
</evidence>
<keyword evidence="2" id="KW-0472">Membrane</keyword>
<dbReference type="NCBIfam" id="NF041479">
    <property type="entry name" value="spor_membprot_YtrI"/>
    <property type="match status" value="1"/>
</dbReference>
<accession>A0ABW4MPK3</accession>
<organism evidence="4 5">
    <name type="scientific">Fredinandcohnia salidurans</name>
    <dbReference type="NCBI Taxonomy" id="2595041"/>
    <lineage>
        <taxon>Bacteria</taxon>
        <taxon>Bacillati</taxon>
        <taxon>Bacillota</taxon>
        <taxon>Bacilli</taxon>
        <taxon>Bacillales</taxon>
        <taxon>Bacillaceae</taxon>
        <taxon>Fredinandcohnia</taxon>
    </lineage>
</organism>
<evidence type="ECO:0000313" key="4">
    <source>
        <dbReference type="EMBL" id="MFD1779713.1"/>
    </source>
</evidence>
<evidence type="ECO:0000313" key="5">
    <source>
        <dbReference type="Proteomes" id="UP001597227"/>
    </source>
</evidence>
<sequence>MVHPGAYLIMRVPPYHQKPGWQRFFAGVVIGALISWFVFLFQFGVLQEDQIQLITKQESKIKNLEDDKDILIDDIKKLNSENKNKLKIQDFNVEFANRKKVELSSLDLHHMKTAVIEDLNTLIGQDIQTLSKNKDLLFRTIENRNYELGDKTYKLKIHTVFVDTTLEISLNIELVN</sequence>
<dbReference type="Proteomes" id="UP001597227">
    <property type="component" value="Unassembled WGS sequence"/>
</dbReference>
<keyword evidence="5" id="KW-1185">Reference proteome</keyword>
<keyword evidence="2" id="KW-1133">Transmembrane helix</keyword>
<keyword evidence="2" id="KW-0812">Transmembrane</keyword>
<feature type="coiled-coil region" evidence="1">
    <location>
        <begin position="47"/>
        <end position="81"/>
    </location>
</feature>
<dbReference type="InterPro" id="IPR058620">
    <property type="entry name" value="YtrI_C"/>
</dbReference>
<dbReference type="Pfam" id="PF26347">
    <property type="entry name" value="YtrI_sporulation"/>
    <property type="match status" value="1"/>
</dbReference>
<protein>
    <submittedName>
        <fullName evidence="4">Sporulation membrane protein YtrI</fullName>
    </submittedName>
</protein>
<proteinExistence type="predicted"/>
<dbReference type="EMBL" id="JBHUEK010000021">
    <property type="protein sequence ID" value="MFD1779713.1"/>
    <property type="molecule type" value="Genomic_DNA"/>
</dbReference>
<comment type="caution">
    <text evidence="4">The sequence shown here is derived from an EMBL/GenBank/DDBJ whole genome shotgun (WGS) entry which is preliminary data.</text>
</comment>
<dbReference type="InterPro" id="IPR048198">
    <property type="entry name" value="YtrI"/>
</dbReference>
<feature type="domain" description="Sporulation membrane protein YtrI C-terminal" evidence="3">
    <location>
        <begin position="89"/>
        <end position="173"/>
    </location>
</feature>
<dbReference type="RefSeq" id="WP_388039091.1">
    <property type="nucleotide sequence ID" value="NZ_JBHUEK010000021.1"/>
</dbReference>
<name>A0ABW4MPK3_9BACI</name>
<evidence type="ECO:0000256" key="1">
    <source>
        <dbReference type="SAM" id="Coils"/>
    </source>
</evidence>
<keyword evidence="1" id="KW-0175">Coiled coil</keyword>
<reference evidence="5" key="1">
    <citation type="journal article" date="2019" name="Int. J. Syst. Evol. Microbiol.">
        <title>The Global Catalogue of Microorganisms (GCM) 10K type strain sequencing project: providing services to taxonomists for standard genome sequencing and annotation.</title>
        <authorList>
            <consortium name="The Broad Institute Genomics Platform"/>
            <consortium name="The Broad Institute Genome Sequencing Center for Infectious Disease"/>
            <person name="Wu L."/>
            <person name="Ma J."/>
        </authorList>
    </citation>
    <scope>NUCLEOTIDE SEQUENCE [LARGE SCALE GENOMIC DNA]</scope>
    <source>
        <strain evidence="5">CCUG 15531</strain>
    </source>
</reference>
<feature type="transmembrane region" description="Helical" evidence="2">
    <location>
        <begin position="24"/>
        <end position="46"/>
    </location>
</feature>
<evidence type="ECO:0000259" key="3">
    <source>
        <dbReference type="Pfam" id="PF26347"/>
    </source>
</evidence>